<evidence type="ECO:0000256" key="3">
    <source>
        <dbReference type="ARBA" id="ARBA00023004"/>
    </source>
</evidence>
<dbReference type="EMBL" id="AP023359">
    <property type="protein sequence ID" value="BCJ68099.1"/>
    <property type="molecule type" value="Genomic_DNA"/>
</dbReference>
<comment type="similarity">
    <text evidence="4">Belongs to the cyclic nucleotide phosphodiesterase class-III family.</text>
</comment>
<keyword evidence="1" id="KW-0479">Metal-binding</keyword>
<dbReference type="PANTHER" id="PTHR42988">
    <property type="entry name" value="PHOSPHOHYDROLASE"/>
    <property type="match status" value="1"/>
</dbReference>
<evidence type="ECO:0000256" key="4">
    <source>
        <dbReference type="ARBA" id="ARBA00025742"/>
    </source>
</evidence>
<evidence type="ECO:0000313" key="7">
    <source>
        <dbReference type="Proteomes" id="UP000680866"/>
    </source>
</evidence>
<organism evidence="6 7">
    <name type="scientific">Polymorphospora rubra</name>
    <dbReference type="NCBI Taxonomy" id="338584"/>
    <lineage>
        <taxon>Bacteria</taxon>
        <taxon>Bacillati</taxon>
        <taxon>Actinomycetota</taxon>
        <taxon>Actinomycetes</taxon>
        <taxon>Micromonosporales</taxon>
        <taxon>Micromonosporaceae</taxon>
        <taxon>Polymorphospora</taxon>
    </lineage>
</organism>
<dbReference type="InterPro" id="IPR029052">
    <property type="entry name" value="Metallo-depent_PP-like"/>
</dbReference>
<dbReference type="InterPro" id="IPR050884">
    <property type="entry name" value="CNP_phosphodiesterase-III"/>
</dbReference>
<sequence>MTAIRILHLSDPHLTASGFDEDGVDAARALRRLMTTVREVEDLDLIVSTGDIADDGSVAGCERFRDTVGGFARRRGVPHIYTTGNHDRRSSFTEVFGSGHLTADGADAADARGPSGTCAAVSHLGGLRMITLDSLVPGSGHGLVGDEQLAWLRNVLATPAPRGTVVALHHPPLVLPRHPLASLLLHDFAAFSRVLAGTDVRAVLCGHLHHERYGTVDAVPVYVAPGIVTRIDFDPQTTRLIGVLGAAAAVVELREDLAPVTYTVTARDSRAGEVVYRVGPAPN</sequence>
<evidence type="ECO:0000256" key="1">
    <source>
        <dbReference type="ARBA" id="ARBA00022723"/>
    </source>
</evidence>
<dbReference type="KEGG" id="pry:Prubr_51200"/>
<reference evidence="6" key="1">
    <citation type="submission" date="2020-08" db="EMBL/GenBank/DDBJ databases">
        <title>Whole genome shotgun sequence of Polymorphospora rubra NBRC 101157.</title>
        <authorList>
            <person name="Komaki H."/>
            <person name="Tamura T."/>
        </authorList>
    </citation>
    <scope>NUCLEOTIDE SEQUENCE</scope>
    <source>
        <strain evidence="6">NBRC 101157</strain>
    </source>
</reference>
<dbReference type="Pfam" id="PF00149">
    <property type="entry name" value="Metallophos"/>
    <property type="match status" value="1"/>
</dbReference>
<dbReference type="SUPFAM" id="SSF56300">
    <property type="entry name" value="Metallo-dependent phosphatases"/>
    <property type="match status" value="1"/>
</dbReference>
<dbReference type="Gene3D" id="3.60.21.10">
    <property type="match status" value="1"/>
</dbReference>
<evidence type="ECO:0000259" key="5">
    <source>
        <dbReference type="Pfam" id="PF00149"/>
    </source>
</evidence>
<keyword evidence="7" id="KW-1185">Reference proteome</keyword>
<protein>
    <recommendedName>
        <fullName evidence="5">Calcineurin-like phosphoesterase domain-containing protein</fullName>
    </recommendedName>
</protein>
<keyword evidence="2" id="KW-0378">Hydrolase</keyword>
<dbReference type="PANTHER" id="PTHR42988:SF2">
    <property type="entry name" value="CYCLIC NUCLEOTIDE PHOSPHODIESTERASE CBUA0032-RELATED"/>
    <property type="match status" value="1"/>
</dbReference>
<evidence type="ECO:0000313" key="6">
    <source>
        <dbReference type="EMBL" id="BCJ68099.1"/>
    </source>
</evidence>
<dbReference type="InterPro" id="IPR004843">
    <property type="entry name" value="Calcineurin-like_PHP"/>
</dbReference>
<feature type="domain" description="Calcineurin-like phosphoesterase" evidence="5">
    <location>
        <begin position="4"/>
        <end position="210"/>
    </location>
</feature>
<keyword evidence="3" id="KW-0408">Iron</keyword>
<gene>
    <name evidence="6" type="ORF">Prubr_51200</name>
</gene>
<evidence type="ECO:0000256" key="2">
    <source>
        <dbReference type="ARBA" id="ARBA00022801"/>
    </source>
</evidence>
<dbReference type="Proteomes" id="UP000680866">
    <property type="component" value="Chromosome"/>
</dbReference>
<dbReference type="AlphaFoldDB" id="A0A810N7F5"/>
<dbReference type="GO" id="GO:0016787">
    <property type="term" value="F:hydrolase activity"/>
    <property type="evidence" value="ECO:0007669"/>
    <property type="project" value="UniProtKB-KW"/>
</dbReference>
<dbReference type="GO" id="GO:0046872">
    <property type="term" value="F:metal ion binding"/>
    <property type="evidence" value="ECO:0007669"/>
    <property type="project" value="UniProtKB-KW"/>
</dbReference>
<proteinExistence type="inferred from homology"/>
<accession>A0A810N7F5</accession>
<name>A0A810N7F5_9ACTN</name>